<keyword evidence="20" id="KW-1185">Reference proteome</keyword>
<dbReference type="SUPFAM" id="SSF57667">
    <property type="entry name" value="beta-beta-alpha zinc fingers"/>
    <property type="match status" value="2"/>
</dbReference>
<dbReference type="GO" id="GO:0005737">
    <property type="term" value="C:cytoplasm"/>
    <property type="evidence" value="ECO:0007669"/>
    <property type="project" value="UniProtKB-SubCell"/>
</dbReference>
<evidence type="ECO:0000256" key="2">
    <source>
        <dbReference type="ARBA" id="ARBA00004496"/>
    </source>
</evidence>
<dbReference type="PROSITE" id="PS50157">
    <property type="entry name" value="ZINC_FINGER_C2H2_2"/>
    <property type="match status" value="4"/>
</dbReference>
<evidence type="ECO:0000256" key="6">
    <source>
        <dbReference type="ARBA" id="ARBA00022553"/>
    </source>
</evidence>
<feature type="compositionally biased region" description="Basic and acidic residues" evidence="17">
    <location>
        <begin position="200"/>
        <end position="215"/>
    </location>
</feature>
<evidence type="ECO:0000313" key="20">
    <source>
        <dbReference type="Proteomes" id="UP000052978"/>
    </source>
</evidence>
<evidence type="ECO:0000256" key="5">
    <source>
        <dbReference type="ARBA" id="ARBA00022491"/>
    </source>
</evidence>
<dbReference type="GO" id="GO:0007224">
    <property type="term" value="P:smoothened signaling pathway"/>
    <property type="evidence" value="ECO:0007669"/>
    <property type="project" value="TreeGrafter"/>
</dbReference>
<accession>S7PBI8</accession>
<keyword evidence="5" id="KW-0678">Repressor</keyword>
<evidence type="ECO:0000256" key="10">
    <source>
        <dbReference type="ARBA" id="ARBA00022833"/>
    </source>
</evidence>
<protein>
    <submittedName>
        <fullName evidence="19">Transcriptional activator GLI3</fullName>
    </submittedName>
</protein>
<evidence type="ECO:0000256" key="15">
    <source>
        <dbReference type="ARBA" id="ARBA00023242"/>
    </source>
</evidence>
<reference evidence="19 20" key="1">
    <citation type="journal article" date="2013" name="Nat. Commun.">
        <title>Genome analysis reveals insights into physiology and longevity of the Brandt's bat Myotis brandtii.</title>
        <authorList>
            <person name="Seim I."/>
            <person name="Fang X."/>
            <person name="Xiong Z."/>
            <person name="Lobanov A.V."/>
            <person name="Huang Z."/>
            <person name="Ma S."/>
            <person name="Feng Y."/>
            <person name="Turanov A.A."/>
            <person name="Zhu Y."/>
            <person name="Lenz T.L."/>
            <person name="Gerashchenko M.V."/>
            <person name="Fan D."/>
            <person name="Hee Yim S."/>
            <person name="Yao X."/>
            <person name="Jordan D."/>
            <person name="Xiong Y."/>
            <person name="Ma Y."/>
            <person name="Lyapunov A.N."/>
            <person name="Chen G."/>
            <person name="Kulakova O.I."/>
            <person name="Sun Y."/>
            <person name="Lee S.G."/>
            <person name="Bronson R.T."/>
            <person name="Moskalev A.A."/>
            <person name="Sunyaev S.R."/>
            <person name="Zhang G."/>
            <person name="Krogh A."/>
            <person name="Wang J."/>
            <person name="Gladyshev V.N."/>
        </authorList>
    </citation>
    <scope>NUCLEOTIDE SEQUENCE [LARGE SCALE GENOMIC DNA]</scope>
</reference>
<dbReference type="Gene3D" id="3.30.160.60">
    <property type="entry name" value="Classic Zinc Finger"/>
    <property type="match status" value="4"/>
</dbReference>
<keyword evidence="10" id="KW-0862">Zinc</keyword>
<evidence type="ECO:0000256" key="7">
    <source>
        <dbReference type="ARBA" id="ARBA00022723"/>
    </source>
</evidence>
<feature type="region of interest" description="Disordered" evidence="17">
    <location>
        <begin position="1"/>
        <end position="21"/>
    </location>
</feature>
<organism evidence="19 20">
    <name type="scientific">Myotis brandtii</name>
    <name type="common">Brandt's bat</name>
    <dbReference type="NCBI Taxonomy" id="109478"/>
    <lineage>
        <taxon>Eukaryota</taxon>
        <taxon>Metazoa</taxon>
        <taxon>Chordata</taxon>
        <taxon>Craniata</taxon>
        <taxon>Vertebrata</taxon>
        <taxon>Euteleostomi</taxon>
        <taxon>Mammalia</taxon>
        <taxon>Eutheria</taxon>
        <taxon>Laurasiatheria</taxon>
        <taxon>Chiroptera</taxon>
        <taxon>Yangochiroptera</taxon>
        <taxon>Vespertilionidae</taxon>
        <taxon>Myotis</taxon>
    </lineage>
</organism>
<dbReference type="FunFam" id="3.30.160.60:FF:000031">
    <property type="entry name" value="GLI family zinc finger 3"/>
    <property type="match status" value="1"/>
</dbReference>
<proteinExistence type="inferred from homology"/>
<dbReference type="InterPro" id="IPR013087">
    <property type="entry name" value="Znf_C2H2_type"/>
</dbReference>
<keyword evidence="7" id="KW-0479">Metal-binding</keyword>
<keyword evidence="11" id="KW-0805">Transcription regulation</keyword>
<keyword evidence="14" id="KW-0804">Transcription</keyword>
<feature type="region of interest" description="Disordered" evidence="17">
    <location>
        <begin position="767"/>
        <end position="806"/>
    </location>
</feature>
<dbReference type="GO" id="GO:0008270">
    <property type="term" value="F:zinc ion binding"/>
    <property type="evidence" value="ECO:0007669"/>
    <property type="project" value="UniProtKB-KW"/>
</dbReference>
<feature type="compositionally biased region" description="Basic and acidic residues" evidence="17">
    <location>
        <begin position="148"/>
        <end position="164"/>
    </location>
</feature>
<sequence length="992" mass="105884">MVSPVSPLPTSPAPQHINNDHIHGEKKEFVCRWLDCSREQKPFKAQYMLVVHMRRHTGEKPHKCTFEGCTKAYSRLENLKTHLRSHTGEKPYVCEHEGCNKAFSNASDRAKHQNRTHSNEKPYVCKIPGCTKRYTDPSSLRKHVKTVHGPEAHVTKKQRGDIHPRPPPPRDSGSHSQSRSPGRQTQGALGEQKDLSNTTSKREECLQVKTVKAEKPMTSQPSPGGQSSCSSQQSPVSNYSNSGLDLPLSEGGGVGDLGAIDETPIMDSTISTATTALALQARRNPAGTKWMEHVKLERLKQVNGMLPRLNPILPPKAPAVSPLIGNGTQPSNSCSVGGPMTLLPNRSDLSGVDVTMLNMLNRRDSSTSTISSAYLSSRRSSGISPCFSSRRSSEASQAEGRPQNVSVADSYDPISTDASRRSSEASQCDGLPSLLSLTPAQQYRLKAKYAAATGGPPPTPLPNMERMSLKTRMALLGDGRESAGTLPPVHPPRRCSDGGAHSYGRRPLLPQDALGHGVRRASDPVRTVSESLSLPRVQRFNSLNSFNPPVLPPALEKRNLVLQNYTRPEGAPPRHFRTSPCPPSIAENVTLESLTMDTDVSLNDEDFLPDDVNPLGSGAGPAGVYQSLGEHCSAYGGPEHLAVHCGGTGTNRTVFHEQPYKVQQYGNCLNRQPGAPGLLDPGASGAGMQAAKLRGTSLQGNGSQPDFSLSAMPSESAGSTVNGVPTRYPVGQGYLAHPMLSDSVHHQGAGRPGQPTLGQVSATSHTNVYQGPESSLPGPPSLGGPPPSVAAVRDYQPCAGYGGGRRQAVPRGSLALQPGQHSDASQTCRVNGIKMETQGQPHQLCSNMQSYFGQFYDQTLGFSQQDLKTGSFCLSEASCLLQGAGPEHSELLSPGANQVTSTVDSLDSHDLEGVQIDFDAIIDDGDHASLMSGALSPSIIQNLSHSSSRLTTPRTSVPLPALSVSTTNMAIGDMSSLLTSLAEESKFLAVMQ</sequence>
<dbReference type="PANTHER" id="PTHR45718">
    <property type="entry name" value="TRANSCRIPTIONAL ACTIVATOR CUBITUS INTERRUPTUS"/>
    <property type="match status" value="1"/>
</dbReference>
<feature type="domain" description="C2H2-type" evidence="18">
    <location>
        <begin position="123"/>
        <end position="153"/>
    </location>
</feature>
<dbReference type="FunFam" id="3.30.160.60:FF:000019">
    <property type="entry name" value="GLI family zinc finger 3"/>
    <property type="match status" value="1"/>
</dbReference>
<dbReference type="Pfam" id="PF00096">
    <property type="entry name" value="zf-C2H2"/>
    <property type="match status" value="3"/>
</dbReference>
<feature type="domain" description="C2H2-type" evidence="18">
    <location>
        <begin position="34"/>
        <end position="61"/>
    </location>
</feature>
<feature type="domain" description="C2H2-type" evidence="18">
    <location>
        <begin position="92"/>
        <end position="122"/>
    </location>
</feature>
<name>S7PBI8_MYOBR</name>
<dbReference type="Proteomes" id="UP000052978">
    <property type="component" value="Unassembled WGS sequence"/>
</dbReference>
<keyword evidence="6" id="KW-0597">Phosphoprotein</keyword>
<keyword evidence="12" id="KW-0238">DNA-binding</keyword>
<dbReference type="GO" id="GO:0000981">
    <property type="term" value="F:DNA-binding transcription factor activity, RNA polymerase II-specific"/>
    <property type="evidence" value="ECO:0007669"/>
    <property type="project" value="TreeGrafter"/>
</dbReference>
<feature type="region of interest" description="Disordered" evidence="17">
    <location>
        <begin position="136"/>
        <end position="250"/>
    </location>
</feature>
<dbReference type="eggNOG" id="KOG1721">
    <property type="taxonomic scope" value="Eukaryota"/>
</dbReference>
<dbReference type="GO" id="GO:0005634">
    <property type="term" value="C:nucleus"/>
    <property type="evidence" value="ECO:0007669"/>
    <property type="project" value="UniProtKB-SubCell"/>
</dbReference>
<dbReference type="InterPro" id="IPR043359">
    <property type="entry name" value="GLI-like"/>
</dbReference>
<feature type="compositionally biased region" description="Low complexity" evidence="17">
    <location>
        <begin position="379"/>
        <end position="396"/>
    </location>
</feature>
<dbReference type="FunFam" id="3.30.160.60:FF:000036">
    <property type="entry name" value="GLI family zinc finger 3"/>
    <property type="match status" value="1"/>
</dbReference>
<evidence type="ECO:0000256" key="8">
    <source>
        <dbReference type="ARBA" id="ARBA00022737"/>
    </source>
</evidence>
<evidence type="ECO:0000256" key="17">
    <source>
        <dbReference type="SAM" id="MobiDB-lite"/>
    </source>
</evidence>
<keyword evidence="8" id="KW-0677">Repeat</keyword>
<feature type="compositionally biased region" description="Pro residues" evidence="17">
    <location>
        <begin position="1"/>
        <end position="12"/>
    </location>
</feature>
<evidence type="ECO:0000256" key="1">
    <source>
        <dbReference type="ARBA" id="ARBA00004123"/>
    </source>
</evidence>
<dbReference type="InterPro" id="IPR056436">
    <property type="entry name" value="Znf-C2H2_ZIC1-5/GLI1-3-like"/>
</dbReference>
<feature type="compositionally biased region" description="Polar residues" evidence="17">
    <location>
        <begin position="696"/>
        <end position="723"/>
    </location>
</feature>
<evidence type="ECO:0000256" key="13">
    <source>
        <dbReference type="ARBA" id="ARBA00023159"/>
    </source>
</evidence>
<dbReference type="PANTHER" id="PTHR45718:SF5">
    <property type="entry name" value="TRANSCRIPTIONAL ACTIVATOR GLI3"/>
    <property type="match status" value="1"/>
</dbReference>
<evidence type="ECO:0000256" key="4">
    <source>
        <dbReference type="ARBA" id="ARBA00022490"/>
    </source>
</evidence>
<comment type="similarity">
    <text evidence="3">Belongs to the GLI C2H2-type zinc-finger protein family.</text>
</comment>
<keyword evidence="9 16" id="KW-0863">Zinc-finger</keyword>
<comment type="subcellular location">
    <subcellularLocation>
        <location evidence="2">Cytoplasm</location>
    </subcellularLocation>
    <subcellularLocation>
        <location evidence="1">Nucleus</location>
    </subcellularLocation>
</comment>
<evidence type="ECO:0000256" key="12">
    <source>
        <dbReference type="ARBA" id="ARBA00023125"/>
    </source>
</evidence>
<keyword evidence="15" id="KW-0539">Nucleus</keyword>
<dbReference type="InterPro" id="IPR036236">
    <property type="entry name" value="Znf_C2H2_sf"/>
</dbReference>
<dbReference type="AlphaFoldDB" id="S7PBI8"/>
<evidence type="ECO:0000256" key="11">
    <source>
        <dbReference type="ARBA" id="ARBA00023015"/>
    </source>
</evidence>
<evidence type="ECO:0000256" key="9">
    <source>
        <dbReference type="ARBA" id="ARBA00022771"/>
    </source>
</evidence>
<evidence type="ECO:0000256" key="3">
    <source>
        <dbReference type="ARBA" id="ARBA00010831"/>
    </source>
</evidence>
<evidence type="ECO:0000256" key="16">
    <source>
        <dbReference type="PROSITE-ProRule" id="PRU00042"/>
    </source>
</evidence>
<gene>
    <name evidence="19" type="ORF">D623_10009944</name>
</gene>
<feature type="compositionally biased region" description="Low complexity" evidence="17">
    <location>
        <begin position="219"/>
        <end position="242"/>
    </location>
</feature>
<evidence type="ECO:0000313" key="19">
    <source>
        <dbReference type="EMBL" id="EPQ07523.1"/>
    </source>
</evidence>
<feature type="region of interest" description="Disordered" evidence="17">
    <location>
        <begin position="379"/>
        <end position="433"/>
    </location>
</feature>
<dbReference type="PROSITE" id="PS00028">
    <property type="entry name" value="ZINC_FINGER_C2H2_1"/>
    <property type="match status" value="3"/>
</dbReference>
<dbReference type="Pfam" id="PF23561">
    <property type="entry name" value="zf-C2H2_15"/>
    <property type="match status" value="1"/>
</dbReference>
<keyword evidence="13" id="KW-0010">Activator</keyword>
<dbReference type="GO" id="GO:0000978">
    <property type="term" value="F:RNA polymerase II cis-regulatory region sequence-specific DNA binding"/>
    <property type="evidence" value="ECO:0007669"/>
    <property type="project" value="TreeGrafter"/>
</dbReference>
<keyword evidence="4" id="KW-0963">Cytoplasm</keyword>
<feature type="domain" description="C2H2-type" evidence="18">
    <location>
        <begin position="62"/>
        <end position="91"/>
    </location>
</feature>
<dbReference type="FunFam" id="3.30.160.60:FF:000048">
    <property type="entry name" value="GLI family zinc finger 3"/>
    <property type="match status" value="1"/>
</dbReference>
<evidence type="ECO:0000259" key="18">
    <source>
        <dbReference type="PROSITE" id="PS50157"/>
    </source>
</evidence>
<evidence type="ECO:0000256" key="14">
    <source>
        <dbReference type="ARBA" id="ARBA00023163"/>
    </source>
</evidence>
<dbReference type="SMART" id="SM00355">
    <property type="entry name" value="ZnF_C2H2"/>
    <property type="match status" value="4"/>
</dbReference>
<feature type="compositionally biased region" description="Polar residues" evidence="17">
    <location>
        <begin position="174"/>
        <end position="187"/>
    </location>
</feature>
<feature type="region of interest" description="Disordered" evidence="17">
    <location>
        <begin position="696"/>
        <end position="725"/>
    </location>
</feature>
<dbReference type="EMBL" id="KE162229">
    <property type="protein sequence ID" value="EPQ07523.1"/>
    <property type="molecule type" value="Genomic_DNA"/>
</dbReference>
<feature type="compositionally biased region" description="Pro residues" evidence="17">
    <location>
        <begin position="777"/>
        <end position="788"/>
    </location>
</feature>